<reference evidence="2" key="1">
    <citation type="submission" date="2021-01" db="EMBL/GenBank/DDBJ databases">
        <authorList>
            <person name="Corre E."/>
            <person name="Pelletier E."/>
            <person name="Niang G."/>
            <person name="Scheremetjew M."/>
            <person name="Finn R."/>
            <person name="Kale V."/>
            <person name="Holt S."/>
            <person name="Cochrane G."/>
            <person name="Meng A."/>
            <person name="Brown T."/>
            <person name="Cohen L."/>
        </authorList>
    </citation>
    <scope>NUCLEOTIDE SEQUENCE</scope>
    <source>
        <strain evidence="2">GSO104</strain>
    </source>
</reference>
<feature type="domain" description="FIST C-domain" evidence="1">
    <location>
        <begin position="460"/>
        <end position="547"/>
    </location>
</feature>
<evidence type="ECO:0000259" key="1">
    <source>
        <dbReference type="Pfam" id="PF10442"/>
    </source>
</evidence>
<evidence type="ECO:0000313" key="2">
    <source>
        <dbReference type="EMBL" id="CAE4643701.1"/>
    </source>
</evidence>
<dbReference type="InterPro" id="IPR019494">
    <property type="entry name" value="FIST_C"/>
</dbReference>
<dbReference type="EMBL" id="HBNS01044084">
    <property type="protein sequence ID" value="CAE4643701.1"/>
    <property type="molecule type" value="Transcribed_RNA"/>
</dbReference>
<gene>
    <name evidence="2" type="ORF">DBRI00130_LOCUS34176</name>
</gene>
<dbReference type="PANTHER" id="PTHR14939">
    <property type="entry name" value="F-BOX ONLY PROTEIN 22"/>
    <property type="match status" value="1"/>
</dbReference>
<organism evidence="2">
    <name type="scientific">Ditylum brightwellii</name>
    <dbReference type="NCBI Taxonomy" id="49249"/>
    <lineage>
        <taxon>Eukaryota</taxon>
        <taxon>Sar</taxon>
        <taxon>Stramenopiles</taxon>
        <taxon>Ochrophyta</taxon>
        <taxon>Bacillariophyta</taxon>
        <taxon>Mediophyceae</taxon>
        <taxon>Lithodesmiophycidae</taxon>
        <taxon>Lithodesmiales</taxon>
        <taxon>Lithodesmiaceae</taxon>
        <taxon>Ditylum</taxon>
    </lineage>
</organism>
<proteinExistence type="predicted"/>
<dbReference type="PANTHER" id="PTHR14939:SF5">
    <property type="entry name" value="F-BOX ONLY PROTEIN 22"/>
    <property type="match status" value="1"/>
</dbReference>
<name>A0A7S4SGT9_9STRA</name>
<sequence>MEESSSSSSLSSSCSPSSKEIRLDFIDNLSADILVHSISYLNIIDQSNVSSSCKRLCYLVNTFQCNILGSEIVATSTSSASSRVLKKQRSYAKKSAMVVHDALSSIRSKPTVAFLFGTSERYFQQQQQQSKQQNFPCLPQDCPVLGAISDSIQANNCINRREPEKNKKLDSTCEFAAMLGSFQSERTTALPFCLHRDYNGDSEDEEEEDVDMNEYEQVWSMLKEATPTSEQNNHNYWKIFIVYACGPASFRIEKFVSTLQSRYEQSSIAGGICDMGYVSSSVQATPLSSPSSSNKKSRNNCPMIVESAIFGLALGGDVPVHTIVSRGVRSVTSGIVGSDISRWKIAKSYTFHRGNMSSRSRTVHAIRSVIDVGLEEDKEGEANSKKKCFNEISIFNLPNELRGQPDFVGVKRENEDGFRLYAFQPFDFGDDNSGIGITIDGKEKTDTAEEDNDDEEDYFQGAYIDFFMLDGKACVQDMDLTLDRLKQQLQNEYKEKKVLGGIMFSCNGRGPNAGHFIREKMSDATKFEKYFPNLPCLGFYAGGEIGPRALAGNTQNIIQVGKAAVQGFTTVFALFIVPDVKVDYSGFEDGPENIDKHMKERYGSSSSKDFP</sequence>
<dbReference type="Pfam" id="PF10442">
    <property type="entry name" value="FIST_C"/>
    <property type="match status" value="1"/>
</dbReference>
<accession>A0A7S4SGT9</accession>
<dbReference type="AlphaFoldDB" id="A0A7S4SGT9"/>
<protein>
    <recommendedName>
        <fullName evidence="1">FIST C-domain domain-containing protein</fullName>
    </recommendedName>
</protein>